<evidence type="ECO:0000313" key="4">
    <source>
        <dbReference type="Proteomes" id="UP000235786"/>
    </source>
</evidence>
<organism evidence="3 4">
    <name type="scientific">Hyaloscypha variabilis (strain UAMH 11265 / GT02V1 / F)</name>
    <name type="common">Meliniomyces variabilis</name>
    <dbReference type="NCBI Taxonomy" id="1149755"/>
    <lineage>
        <taxon>Eukaryota</taxon>
        <taxon>Fungi</taxon>
        <taxon>Dikarya</taxon>
        <taxon>Ascomycota</taxon>
        <taxon>Pezizomycotina</taxon>
        <taxon>Leotiomycetes</taxon>
        <taxon>Helotiales</taxon>
        <taxon>Hyaloscyphaceae</taxon>
        <taxon>Hyaloscypha</taxon>
        <taxon>Hyaloscypha variabilis</taxon>
    </lineage>
</organism>
<dbReference type="EMBL" id="KZ613940">
    <property type="protein sequence ID" value="PMD44919.1"/>
    <property type="molecule type" value="Genomic_DNA"/>
</dbReference>
<dbReference type="InterPro" id="IPR001611">
    <property type="entry name" value="Leu-rich_rpt"/>
</dbReference>
<dbReference type="Gene3D" id="1.25.40.10">
    <property type="entry name" value="Tetratricopeptide repeat domain"/>
    <property type="match status" value="1"/>
</dbReference>
<dbReference type="PANTHER" id="PTHR22904:SF523">
    <property type="entry name" value="STRESS-INDUCED-PHOSPHOPROTEIN 1"/>
    <property type="match status" value="1"/>
</dbReference>
<dbReference type="GO" id="GO:0051879">
    <property type="term" value="F:Hsp90 protein binding"/>
    <property type="evidence" value="ECO:0007669"/>
    <property type="project" value="TreeGrafter"/>
</dbReference>
<proteinExistence type="predicted"/>
<dbReference type="AlphaFoldDB" id="A0A2J6S2C2"/>
<accession>A0A2J6S2C2</accession>
<reference evidence="3 4" key="1">
    <citation type="submission" date="2016-04" db="EMBL/GenBank/DDBJ databases">
        <title>A degradative enzymes factory behind the ericoid mycorrhizal symbiosis.</title>
        <authorList>
            <consortium name="DOE Joint Genome Institute"/>
            <person name="Martino E."/>
            <person name="Morin E."/>
            <person name="Grelet G."/>
            <person name="Kuo A."/>
            <person name="Kohler A."/>
            <person name="Daghino S."/>
            <person name="Barry K."/>
            <person name="Choi C."/>
            <person name="Cichocki N."/>
            <person name="Clum A."/>
            <person name="Copeland A."/>
            <person name="Hainaut M."/>
            <person name="Haridas S."/>
            <person name="Labutti K."/>
            <person name="Lindquist E."/>
            <person name="Lipzen A."/>
            <person name="Khouja H.-R."/>
            <person name="Murat C."/>
            <person name="Ohm R."/>
            <person name="Olson A."/>
            <person name="Spatafora J."/>
            <person name="Veneault-Fourrey C."/>
            <person name="Henrissat B."/>
            <person name="Grigoriev I."/>
            <person name="Martin F."/>
            <person name="Perotto S."/>
        </authorList>
    </citation>
    <scope>NUCLEOTIDE SEQUENCE [LARGE SCALE GENOMIC DNA]</scope>
    <source>
        <strain evidence="3 4">F</strain>
    </source>
</reference>
<dbReference type="InterPro" id="IPR011990">
    <property type="entry name" value="TPR-like_helical_dom_sf"/>
</dbReference>
<evidence type="ECO:0000256" key="2">
    <source>
        <dbReference type="ARBA" id="ARBA00022803"/>
    </source>
</evidence>
<evidence type="ECO:0000313" key="3">
    <source>
        <dbReference type="EMBL" id="PMD44919.1"/>
    </source>
</evidence>
<dbReference type="OrthoDB" id="629492at2759"/>
<gene>
    <name evidence="3" type="ORF">L207DRAFT_577869</name>
</gene>
<protein>
    <submittedName>
        <fullName evidence="3">RNI-like protein</fullName>
    </submittedName>
</protein>
<dbReference type="InterPro" id="IPR036047">
    <property type="entry name" value="F-box-like_dom_sf"/>
</dbReference>
<dbReference type="SUPFAM" id="SSF52047">
    <property type="entry name" value="RNI-like"/>
    <property type="match status" value="1"/>
</dbReference>
<sequence length="559" mass="61923">MGKPNAAEDGIGPMDRGRHRYAKGDYEGALAAFTEAVDCSTQHLLLNALDARAATYEKLGDLQPALRDAKKMIDAMPKLSKGYLRCGKVLRLLQKPELALRIYDRGLTKIKIGADDDRTKLQLVYNQLRKAQTPGKSFDPLEYLPLELAEIVCLNLSMRDRIVCLSVTHSWKRLLESSHKLWTTLDTTHVRKVISQKSLTIHFRRSKWTLDRALLSFKSVDAHRLAYITKHCKMLKELHIYGRGMIGDSLTSALPDAKSLETLYVSQNTEMALGAVQSALKYCKASLVTVTVLKIVGPRGGFLAGKWPEMGSIKAIHLESDGESVLDIHGLAASTPAATSITLSSWGNLPNLVDCTVWTNLEHLDLSNTQLRRLPKLPTTLRSLNLSNNIQLHVGLDHDAPADLPLLETFNCEGTFITADVLKVLTMPAIANGKLKSLLIGGRLADAHPGPAAEEYPASEDLEELSLNTMQINDARALQILELYPKLRKLDVSGTRVTGVAVRTFVNWGITSLNLDECIDVSSDAVDWARNKGVEVEFNFNRKDSRKSFWSSSFAQRFA</sequence>
<dbReference type="PANTHER" id="PTHR22904">
    <property type="entry name" value="TPR REPEAT CONTAINING PROTEIN"/>
    <property type="match status" value="1"/>
</dbReference>
<keyword evidence="1" id="KW-0677">Repeat</keyword>
<keyword evidence="4" id="KW-1185">Reference proteome</keyword>
<dbReference type="SUPFAM" id="SSF48452">
    <property type="entry name" value="TPR-like"/>
    <property type="match status" value="1"/>
</dbReference>
<dbReference type="Gene3D" id="3.80.10.10">
    <property type="entry name" value="Ribonuclease Inhibitor"/>
    <property type="match status" value="2"/>
</dbReference>
<dbReference type="SUPFAM" id="SSF81383">
    <property type="entry name" value="F-box domain"/>
    <property type="match status" value="1"/>
</dbReference>
<dbReference type="Proteomes" id="UP000235786">
    <property type="component" value="Unassembled WGS sequence"/>
</dbReference>
<evidence type="ECO:0000256" key="1">
    <source>
        <dbReference type="ARBA" id="ARBA00022737"/>
    </source>
</evidence>
<keyword evidence="2" id="KW-0802">TPR repeat</keyword>
<dbReference type="InterPro" id="IPR032675">
    <property type="entry name" value="LRR_dom_sf"/>
</dbReference>
<name>A0A2J6S2C2_HYAVF</name>
<dbReference type="PROSITE" id="PS51450">
    <property type="entry name" value="LRR"/>
    <property type="match status" value="1"/>
</dbReference>
<dbReference type="STRING" id="1149755.A0A2J6S2C2"/>